<accession>A0A2J6QTM9</accession>
<feature type="transmembrane region" description="Helical" evidence="2">
    <location>
        <begin position="102"/>
        <end position="126"/>
    </location>
</feature>
<sequence>MVVEYSSVHHGGLELTPSDQYPIAIGPDASARVASTLHDAPELARPSNRPEHAPEPFMPVTSPDYPVNNDDALPEKHDDKTAEATVTEDPAKKKNGIFSKKVLLIGIIVLLVVVIVGLGVGLGVSLGRKHTGFSSPNTATQISSLAASTSTQINPTLSPTPTSALESTGSVISAFIPSSTNVTTSTGQDILLNDQLSTTHISSWFYTGQTEGQVNELCTLNNARITQVRVDNATVPTFTVLMIENTGVYYSDWWWWYGPNSYDQGTDRRLISIDPYYDSSGTLQFAVVQVPNNGTQDRAWWWYYGQSTSSITTLQAQYNARLTSLRGYEYNGDVLYVILMVENVDQDLIQSEWETSITIDTINSKIASGLRLLSLAPDPSDNSRWDAIFVAETGNPWGWYYGLDYSSIGATTTQNKMRMVDISPYMLDGQPVFATVETDNSQ</sequence>
<gene>
    <name evidence="3" type="ORF">L207DRAFT_593412</name>
</gene>
<dbReference type="Proteomes" id="UP000235786">
    <property type="component" value="Unassembled WGS sequence"/>
</dbReference>
<protein>
    <submittedName>
        <fullName evidence="3">Uncharacterized protein</fullName>
    </submittedName>
</protein>
<evidence type="ECO:0000256" key="1">
    <source>
        <dbReference type="SAM" id="MobiDB-lite"/>
    </source>
</evidence>
<reference evidence="3 4" key="1">
    <citation type="submission" date="2016-04" db="EMBL/GenBank/DDBJ databases">
        <title>A degradative enzymes factory behind the ericoid mycorrhizal symbiosis.</title>
        <authorList>
            <consortium name="DOE Joint Genome Institute"/>
            <person name="Martino E."/>
            <person name="Morin E."/>
            <person name="Grelet G."/>
            <person name="Kuo A."/>
            <person name="Kohler A."/>
            <person name="Daghino S."/>
            <person name="Barry K."/>
            <person name="Choi C."/>
            <person name="Cichocki N."/>
            <person name="Clum A."/>
            <person name="Copeland A."/>
            <person name="Hainaut M."/>
            <person name="Haridas S."/>
            <person name="Labutti K."/>
            <person name="Lindquist E."/>
            <person name="Lipzen A."/>
            <person name="Khouja H.-R."/>
            <person name="Murat C."/>
            <person name="Ohm R."/>
            <person name="Olson A."/>
            <person name="Spatafora J."/>
            <person name="Veneault-Fourrey C."/>
            <person name="Henrissat B."/>
            <person name="Grigoriev I."/>
            <person name="Martin F."/>
            <person name="Perotto S."/>
        </authorList>
    </citation>
    <scope>NUCLEOTIDE SEQUENCE [LARGE SCALE GENOMIC DNA]</scope>
    <source>
        <strain evidence="3 4">F</strain>
    </source>
</reference>
<feature type="compositionally biased region" description="Basic and acidic residues" evidence="1">
    <location>
        <begin position="73"/>
        <end position="82"/>
    </location>
</feature>
<evidence type="ECO:0000313" key="4">
    <source>
        <dbReference type="Proteomes" id="UP000235786"/>
    </source>
</evidence>
<dbReference type="EMBL" id="KZ613973">
    <property type="protein sequence ID" value="PMD29613.1"/>
    <property type="molecule type" value="Genomic_DNA"/>
</dbReference>
<dbReference type="OrthoDB" id="3514052at2759"/>
<evidence type="ECO:0000313" key="3">
    <source>
        <dbReference type="EMBL" id="PMD29613.1"/>
    </source>
</evidence>
<feature type="region of interest" description="Disordered" evidence="1">
    <location>
        <begin position="40"/>
        <end position="87"/>
    </location>
</feature>
<keyword evidence="2" id="KW-0472">Membrane</keyword>
<organism evidence="3 4">
    <name type="scientific">Hyaloscypha variabilis (strain UAMH 11265 / GT02V1 / F)</name>
    <name type="common">Meliniomyces variabilis</name>
    <dbReference type="NCBI Taxonomy" id="1149755"/>
    <lineage>
        <taxon>Eukaryota</taxon>
        <taxon>Fungi</taxon>
        <taxon>Dikarya</taxon>
        <taxon>Ascomycota</taxon>
        <taxon>Pezizomycotina</taxon>
        <taxon>Leotiomycetes</taxon>
        <taxon>Helotiales</taxon>
        <taxon>Hyaloscyphaceae</taxon>
        <taxon>Hyaloscypha</taxon>
        <taxon>Hyaloscypha variabilis</taxon>
    </lineage>
</organism>
<dbReference type="AlphaFoldDB" id="A0A2J6QTM9"/>
<proteinExistence type="predicted"/>
<name>A0A2J6QTM9_HYAVF</name>
<keyword evidence="2" id="KW-1133">Transmembrane helix</keyword>
<keyword evidence="2" id="KW-0812">Transmembrane</keyword>
<evidence type="ECO:0000256" key="2">
    <source>
        <dbReference type="SAM" id="Phobius"/>
    </source>
</evidence>
<keyword evidence="4" id="KW-1185">Reference proteome</keyword>